<dbReference type="EMBL" id="CM042022">
    <property type="protein sequence ID" value="KAI3814600.1"/>
    <property type="molecule type" value="Genomic_DNA"/>
</dbReference>
<evidence type="ECO:0000313" key="1">
    <source>
        <dbReference type="EMBL" id="KAI3814600.1"/>
    </source>
</evidence>
<protein>
    <submittedName>
        <fullName evidence="1">Uncharacterized protein</fullName>
    </submittedName>
</protein>
<reference evidence="1 2" key="2">
    <citation type="journal article" date="2022" name="Mol. Ecol. Resour.">
        <title>The genomes of chicory, endive, great burdock and yacon provide insights into Asteraceae paleo-polyploidization history and plant inulin production.</title>
        <authorList>
            <person name="Fan W."/>
            <person name="Wang S."/>
            <person name="Wang H."/>
            <person name="Wang A."/>
            <person name="Jiang F."/>
            <person name="Liu H."/>
            <person name="Zhao H."/>
            <person name="Xu D."/>
            <person name="Zhang Y."/>
        </authorList>
    </citation>
    <scope>NUCLEOTIDE SEQUENCE [LARGE SCALE GENOMIC DNA]</scope>
    <source>
        <strain evidence="2">cv. Yunnan</strain>
        <tissue evidence="1">Leaves</tissue>
    </source>
</reference>
<comment type="caution">
    <text evidence="1">The sequence shown here is derived from an EMBL/GenBank/DDBJ whole genome shotgun (WGS) entry which is preliminary data.</text>
</comment>
<proteinExistence type="predicted"/>
<dbReference type="Proteomes" id="UP001056120">
    <property type="component" value="Linkage Group LG05"/>
</dbReference>
<evidence type="ECO:0000313" key="2">
    <source>
        <dbReference type="Proteomes" id="UP001056120"/>
    </source>
</evidence>
<organism evidence="1 2">
    <name type="scientific">Smallanthus sonchifolius</name>
    <dbReference type="NCBI Taxonomy" id="185202"/>
    <lineage>
        <taxon>Eukaryota</taxon>
        <taxon>Viridiplantae</taxon>
        <taxon>Streptophyta</taxon>
        <taxon>Embryophyta</taxon>
        <taxon>Tracheophyta</taxon>
        <taxon>Spermatophyta</taxon>
        <taxon>Magnoliopsida</taxon>
        <taxon>eudicotyledons</taxon>
        <taxon>Gunneridae</taxon>
        <taxon>Pentapetalae</taxon>
        <taxon>asterids</taxon>
        <taxon>campanulids</taxon>
        <taxon>Asterales</taxon>
        <taxon>Asteraceae</taxon>
        <taxon>Asteroideae</taxon>
        <taxon>Heliantheae alliance</taxon>
        <taxon>Millerieae</taxon>
        <taxon>Smallanthus</taxon>
    </lineage>
</organism>
<sequence length="89" mass="9931">MLNFTRAYKHDKLQKEFQGALCSCLLPESLEATTVKQLPEYYTYEDDGSDSGSSSSGQEASETDEFDQKVLLSPTSVEIAFIRDPECIP</sequence>
<keyword evidence="2" id="KW-1185">Reference proteome</keyword>
<name>A0ACB9J498_9ASTR</name>
<gene>
    <name evidence="1" type="ORF">L1987_14240</name>
</gene>
<accession>A0ACB9J498</accession>
<reference evidence="2" key="1">
    <citation type="journal article" date="2022" name="Mol. Ecol. Resour.">
        <title>The genomes of chicory, endive, great burdock and yacon provide insights into Asteraceae palaeo-polyploidization history and plant inulin production.</title>
        <authorList>
            <person name="Fan W."/>
            <person name="Wang S."/>
            <person name="Wang H."/>
            <person name="Wang A."/>
            <person name="Jiang F."/>
            <person name="Liu H."/>
            <person name="Zhao H."/>
            <person name="Xu D."/>
            <person name="Zhang Y."/>
        </authorList>
    </citation>
    <scope>NUCLEOTIDE SEQUENCE [LARGE SCALE GENOMIC DNA]</scope>
    <source>
        <strain evidence="2">cv. Yunnan</strain>
    </source>
</reference>